<dbReference type="OrthoDB" id="1442641at2"/>
<evidence type="ECO:0000313" key="2">
    <source>
        <dbReference type="EMBL" id="TWI81981.1"/>
    </source>
</evidence>
<accession>A0A562SKY6</accession>
<evidence type="ECO:0000256" key="1">
    <source>
        <dbReference type="SAM" id="MobiDB-lite"/>
    </source>
</evidence>
<dbReference type="EMBL" id="VLLG01000007">
    <property type="protein sequence ID" value="TWI81981.1"/>
    <property type="molecule type" value="Genomic_DNA"/>
</dbReference>
<dbReference type="RefSeq" id="WP_145719053.1">
    <property type="nucleotide sequence ID" value="NZ_BAAAFY010000003.1"/>
</dbReference>
<protein>
    <submittedName>
        <fullName evidence="2">Uncharacterized protein</fullName>
    </submittedName>
</protein>
<comment type="caution">
    <text evidence="2">The sequence shown here is derived from an EMBL/GenBank/DDBJ whole genome shotgun (WGS) entry which is preliminary data.</text>
</comment>
<dbReference type="AlphaFoldDB" id="A0A562SKY6"/>
<sequence>MKHIFSLLLLLSPVFLYSQTFKIRIGGAAGQELDISAIPATLTFPNGIGSFEIKKEPADNPAQSFRVVAGNTTLTFPTDGDFHPLSFPADIREIDITINDAAGAVTAGPFRLHKSPEDTGGGADGEVKIDMPTDKTATEYLVNTLFKDQIYDTEDVGLKLLLTSRNSRRTSRYMGHQYIHLFFDQHGNSLIRSIPLGVGKDNYVVHVVYLVPKENPLRIEYRAVQNTADIEEGTVIRGDGDLQNSLRLQHLDPDKKTVTLEWAHTETLFTPSSFDINFDIVRNAFQLKGESLEVTSPVVVASKVIKVKKIYHGSIDVGVLKTSLENPTFMLTASDADPNLQVIKRTNSGSRVLASAMYTFYLSPVVLIEKLLMPEKVRNYKLEGRSFADDHKIYERIYPTVGIGLNDRLLDNIFLGGKWEFIRGGSVFLGYHWGKVNTLETEPGFEFEKTEVSQAAFDLKTNMQWKGAFCFGLNLDVRIIANLFQATAAR</sequence>
<proteinExistence type="predicted"/>
<evidence type="ECO:0000313" key="3">
    <source>
        <dbReference type="Proteomes" id="UP000316778"/>
    </source>
</evidence>
<keyword evidence="3" id="KW-1185">Reference proteome</keyword>
<organism evidence="2 3">
    <name type="scientific">Chitinophaga japonensis</name>
    <name type="common">Flexibacter japonensis</name>
    <dbReference type="NCBI Taxonomy" id="104662"/>
    <lineage>
        <taxon>Bacteria</taxon>
        <taxon>Pseudomonadati</taxon>
        <taxon>Bacteroidota</taxon>
        <taxon>Chitinophagia</taxon>
        <taxon>Chitinophagales</taxon>
        <taxon>Chitinophagaceae</taxon>
        <taxon>Chitinophaga</taxon>
    </lineage>
</organism>
<name>A0A562SKY6_CHIJA</name>
<dbReference type="Proteomes" id="UP000316778">
    <property type="component" value="Unassembled WGS sequence"/>
</dbReference>
<gene>
    <name evidence="2" type="ORF">LX66_5297</name>
</gene>
<reference evidence="2 3" key="1">
    <citation type="journal article" date="2013" name="Stand. Genomic Sci.">
        <title>Genomic Encyclopedia of Type Strains, Phase I: The one thousand microbial genomes (KMG-I) project.</title>
        <authorList>
            <person name="Kyrpides N.C."/>
            <person name="Woyke T."/>
            <person name="Eisen J.A."/>
            <person name="Garrity G."/>
            <person name="Lilburn T.G."/>
            <person name="Beck B.J."/>
            <person name="Whitman W.B."/>
            <person name="Hugenholtz P."/>
            <person name="Klenk H.P."/>
        </authorList>
    </citation>
    <scope>NUCLEOTIDE SEQUENCE [LARGE SCALE GENOMIC DNA]</scope>
    <source>
        <strain evidence="2 3">DSM 13484</strain>
    </source>
</reference>
<feature type="region of interest" description="Disordered" evidence="1">
    <location>
        <begin position="110"/>
        <end position="129"/>
    </location>
</feature>